<evidence type="ECO:0000256" key="3">
    <source>
        <dbReference type="ARBA" id="ARBA00023163"/>
    </source>
</evidence>
<reference evidence="7" key="1">
    <citation type="journal article" date="2017" name="Appl. Environ. Microbiol.">
        <title>Genomic analysis of Calderihabitans maritimus KKC1, a thermophilic hydrogenogenic carboxydotrophic bacterium isolated from marine sediment.</title>
        <authorList>
            <person name="Omae K."/>
            <person name="Yoneda Y."/>
            <person name="Fukuyama Y."/>
            <person name="Yoshida T."/>
            <person name="Sako Y."/>
        </authorList>
    </citation>
    <scope>NUCLEOTIDE SEQUENCE [LARGE SCALE GENOMIC DNA]</scope>
    <source>
        <strain evidence="7">KKC1</strain>
    </source>
</reference>
<keyword evidence="2" id="KW-0805">Transcription regulation</keyword>
<evidence type="ECO:0000313" key="7">
    <source>
        <dbReference type="Proteomes" id="UP000197032"/>
    </source>
</evidence>
<dbReference type="GO" id="GO:0005829">
    <property type="term" value="C:cytosol"/>
    <property type="evidence" value="ECO:0007669"/>
    <property type="project" value="TreeGrafter"/>
</dbReference>
<dbReference type="Proteomes" id="UP000197032">
    <property type="component" value="Unassembled WGS sequence"/>
</dbReference>
<evidence type="ECO:0000256" key="2">
    <source>
        <dbReference type="ARBA" id="ARBA00023015"/>
    </source>
</evidence>
<dbReference type="AlphaFoldDB" id="A0A1Z5HWT4"/>
<dbReference type="InterPro" id="IPR017918">
    <property type="entry name" value="N-reg_PII_CS"/>
</dbReference>
<dbReference type="Pfam" id="PF00543">
    <property type="entry name" value="P-II"/>
    <property type="match status" value="1"/>
</dbReference>
<protein>
    <submittedName>
        <fullName evidence="6">Nitrogen regulatory protein P-II</fullName>
    </submittedName>
</protein>
<dbReference type="PANTHER" id="PTHR30115">
    <property type="entry name" value="NITROGEN REGULATORY PROTEIN P-II"/>
    <property type="match status" value="1"/>
</dbReference>
<evidence type="ECO:0000256" key="1">
    <source>
        <dbReference type="ARBA" id="ARBA00002440"/>
    </source>
</evidence>
<dbReference type="PANTHER" id="PTHR30115:SF13">
    <property type="entry name" value="PII-LIKE PROTEIN GLNBI"/>
    <property type="match status" value="1"/>
</dbReference>
<comment type="function">
    <text evidence="1">Could be involved in the regulation of nitrogen fixation.</text>
</comment>
<proteinExistence type="inferred from homology"/>
<dbReference type="PROSITE" id="PS51343">
    <property type="entry name" value="PII_GLNB_DOM"/>
    <property type="match status" value="1"/>
</dbReference>
<dbReference type="InterPro" id="IPR011322">
    <property type="entry name" value="N-reg_PII-like_a/b"/>
</dbReference>
<dbReference type="SUPFAM" id="SSF54913">
    <property type="entry name" value="GlnB-like"/>
    <property type="match status" value="1"/>
</dbReference>
<keyword evidence="7" id="KW-1185">Reference proteome</keyword>
<dbReference type="GO" id="GO:0030234">
    <property type="term" value="F:enzyme regulator activity"/>
    <property type="evidence" value="ECO:0007669"/>
    <property type="project" value="InterPro"/>
</dbReference>
<dbReference type="InterPro" id="IPR015867">
    <property type="entry name" value="N-reg_PII/ATP_PRibTrfase_C"/>
</dbReference>
<dbReference type="PROSITE" id="PS00638">
    <property type="entry name" value="PII_GLNB_CTER"/>
    <property type="match status" value="1"/>
</dbReference>
<comment type="caution">
    <text evidence="6">The sequence shown here is derived from an EMBL/GenBank/DDBJ whole genome shotgun (WGS) entry which is preliminary data.</text>
</comment>
<name>A0A1Z5HWT4_9FIRM</name>
<organism evidence="6 7">
    <name type="scientific">Calderihabitans maritimus</name>
    <dbReference type="NCBI Taxonomy" id="1246530"/>
    <lineage>
        <taxon>Bacteria</taxon>
        <taxon>Bacillati</taxon>
        <taxon>Bacillota</taxon>
        <taxon>Clostridia</taxon>
        <taxon>Neomoorellales</taxon>
        <taxon>Calderihabitantaceae</taxon>
        <taxon>Calderihabitans</taxon>
    </lineage>
</organism>
<dbReference type="GO" id="GO:0006808">
    <property type="term" value="P:regulation of nitrogen utilization"/>
    <property type="evidence" value="ECO:0007669"/>
    <property type="project" value="InterPro"/>
</dbReference>
<comment type="similarity">
    <text evidence="5">Belongs to the P(II) protein family.</text>
</comment>
<gene>
    <name evidence="6" type="ORF">KKC1_30030</name>
</gene>
<keyword evidence="3" id="KW-0804">Transcription</keyword>
<dbReference type="RefSeq" id="WP_088554944.1">
    <property type="nucleotide sequence ID" value="NZ_BDGJ01000179.1"/>
</dbReference>
<sequence length="105" mass="11696">MKMIRAIVRPEKFEDVVEALAEAGYVAFTKMDVVGRGKQKGIQLGSVYYDELPKVMFMLVIEDENVEEVVEIINRAAYTGNFGDGKIFVSPVEQAYTVRTGSQGL</sequence>
<accession>A0A1Z5HWT4</accession>
<evidence type="ECO:0000313" key="6">
    <source>
        <dbReference type="EMBL" id="GAW93878.1"/>
    </source>
</evidence>
<dbReference type="Gene3D" id="3.30.70.120">
    <property type="match status" value="1"/>
</dbReference>
<evidence type="ECO:0000256" key="5">
    <source>
        <dbReference type="RuleBase" id="RU003936"/>
    </source>
</evidence>
<dbReference type="OrthoDB" id="9802729at2"/>
<dbReference type="InterPro" id="IPR002187">
    <property type="entry name" value="N-reg_PII"/>
</dbReference>
<dbReference type="SMART" id="SM00938">
    <property type="entry name" value="P-II"/>
    <property type="match status" value="1"/>
</dbReference>
<dbReference type="EMBL" id="BDGJ01000179">
    <property type="protein sequence ID" value="GAW93878.1"/>
    <property type="molecule type" value="Genomic_DNA"/>
</dbReference>
<keyword evidence="4" id="KW-0535">Nitrogen fixation</keyword>
<dbReference type="PRINTS" id="PR00340">
    <property type="entry name" value="PIIGLNB"/>
</dbReference>
<evidence type="ECO:0000256" key="4">
    <source>
        <dbReference type="ARBA" id="ARBA00023231"/>
    </source>
</evidence>
<dbReference type="GO" id="GO:0005524">
    <property type="term" value="F:ATP binding"/>
    <property type="evidence" value="ECO:0007669"/>
    <property type="project" value="TreeGrafter"/>
</dbReference>